<feature type="compositionally biased region" description="Basic residues" evidence="1">
    <location>
        <begin position="119"/>
        <end position="128"/>
    </location>
</feature>
<feature type="region of interest" description="Disordered" evidence="1">
    <location>
        <begin position="85"/>
        <end position="133"/>
    </location>
</feature>
<evidence type="ECO:0000256" key="1">
    <source>
        <dbReference type="SAM" id="MobiDB-lite"/>
    </source>
</evidence>
<gene>
    <name evidence="2" type="ORF">NQ314_009645</name>
</gene>
<feature type="compositionally biased region" description="Basic residues" evidence="1">
    <location>
        <begin position="96"/>
        <end position="107"/>
    </location>
</feature>
<reference evidence="2" key="1">
    <citation type="journal article" date="2023" name="Insect Mol. Biol.">
        <title>Genome sequencing provides insights into the evolution of gene families encoding plant cell wall-degrading enzymes in longhorned beetles.</title>
        <authorList>
            <person name="Shin N.R."/>
            <person name="Okamura Y."/>
            <person name="Kirsch R."/>
            <person name="Pauchet Y."/>
        </authorList>
    </citation>
    <scope>NUCLEOTIDE SEQUENCE</scope>
    <source>
        <strain evidence="2">RBIC_L_NR</strain>
    </source>
</reference>
<dbReference type="AlphaFoldDB" id="A0AAV8XXP3"/>
<feature type="region of interest" description="Disordered" evidence="1">
    <location>
        <begin position="1"/>
        <end position="25"/>
    </location>
</feature>
<evidence type="ECO:0000313" key="2">
    <source>
        <dbReference type="EMBL" id="KAJ8943875.1"/>
    </source>
</evidence>
<keyword evidence="3" id="KW-1185">Reference proteome</keyword>
<protein>
    <submittedName>
        <fullName evidence="2">Uncharacterized protein</fullName>
    </submittedName>
</protein>
<dbReference type="EMBL" id="JANEYF010002643">
    <property type="protein sequence ID" value="KAJ8943875.1"/>
    <property type="molecule type" value="Genomic_DNA"/>
</dbReference>
<sequence length="214" mass="24844">MDNCGDDKKLDWMYKSKGSDSDSDVDSKIAKKLKYLKEDPLEINVLNKHKQKSKDNVLDTILMHKFNQLKDKLSQEDLNNILADSASDSEEESMRLKKKLKKHKRQKSSSSEYSDYKHEKKSKRKRGTRSSSKDYLKNLKKLLKGLVVMILVMMKNMINTSVPNKMMKIVIEIVPAETKKNIRKPNIVKSIEVQVETQTQIEENIVVTKMEVKK</sequence>
<name>A0AAV8XXP3_9CUCU</name>
<organism evidence="2 3">
    <name type="scientific">Rhamnusium bicolor</name>
    <dbReference type="NCBI Taxonomy" id="1586634"/>
    <lineage>
        <taxon>Eukaryota</taxon>
        <taxon>Metazoa</taxon>
        <taxon>Ecdysozoa</taxon>
        <taxon>Arthropoda</taxon>
        <taxon>Hexapoda</taxon>
        <taxon>Insecta</taxon>
        <taxon>Pterygota</taxon>
        <taxon>Neoptera</taxon>
        <taxon>Endopterygota</taxon>
        <taxon>Coleoptera</taxon>
        <taxon>Polyphaga</taxon>
        <taxon>Cucujiformia</taxon>
        <taxon>Chrysomeloidea</taxon>
        <taxon>Cerambycidae</taxon>
        <taxon>Lepturinae</taxon>
        <taxon>Rhagiini</taxon>
        <taxon>Rhamnusium</taxon>
    </lineage>
</organism>
<comment type="caution">
    <text evidence="2">The sequence shown here is derived from an EMBL/GenBank/DDBJ whole genome shotgun (WGS) entry which is preliminary data.</text>
</comment>
<proteinExistence type="predicted"/>
<evidence type="ECO:0000313" key="3">
    <source>
        <dbReference type="Proteomes" id="UP001162156"/>
    </source>
</evidence>
<dbReference type="Proteomes" id="UP001162156">
    <property type="component" value="Unassembled WGS sequence"/>
</dbReference>
<accession>A0AAV8XXP3</accession>